<evidence type="ECO:0000313" key="2">
    <source>
        <dbReference type="EMBL" id="AMX03154.1"/>
    </source>
</evidence>
<evidence type="ECO:0000313" key="3">
    <source>
        <dbReference type="Proteomes" id="UP000076077"/>
    </source>
</evidence>
<dbReference type="EMBL" id="CP014864">
    <property type="protein sequence ID" value="AMX03154.1"/>
    <property type="molecule type" value="Genomic_DNA"/>
</dbReference>
<dbReference type="AlphaFoldDB" id="A0A143HN46"/>
<dbReference type="GeneID" id="76608715"/>
<dbReference type="OrthoDB" id="5727911at2"/>
<dbReference type="RefSeq" id="WP_067154797.1">
    <property type="nucleotide sequence ID" value="NZ_CP014864.1"/>
</dbReference>
<name>A0A143HN46_MICTH</name>
<organism evidence="2 3">
    <name type="scientific">Microbulbifer thermotolerans</name>
    <dbReference type="NCBI Taxonomy" id="252514"/>
    <lineage>
        <taxon>Bacteria</taxon>
        <taxon>Pseudomonadati</taxon>
        <taxon>Pseudomonadota</taxon>
        <taxon>Gammaproteobacteria</taxon>
        <taxon>Cellvibrionales</taxon>
        <taxon>Microbulbiferaceae</taxon>
        <taxon>Microbulbifer</taxon>
    </lineage>
</organism>
<proteinExistence type="predicted"/>
<dbReference type="Proteomes" id="UP000076077">
    <property type="component" value="Chromosome"/>
</dbReference>
<keyword evidence="1" id="KW-0732">Signal</keyword>
<keyword evidence="3" id="KW-1185">Reference proteome</keyword>
<protein>
    <recommendedName>
        <fullName evidence="4">Spore coat protein U (SCPU) domain-containing protein</fullName>
    </recommendedName>
</protein>
<evidence type="ECO:0008006" key="4">
    <source>
        <dbReference type="Google" id="ProtNLM"/>
    </source>
</evidence>
<sequence>MKLLKYLTLLIFLNNAYAQSSNSHPCGDGSGIMPVHEKAIGICNLDTQVHSLPADAGKIIPFSIRSCWADWTGNEWVTAYCRHTRSYTIEVRGSGSGDYFFLSGPGGNIPVQFSFRHPTSGAAPLRPNTESTRFEGAANGVQTPVEFLVTIPEDIQLQAGTYQGTFDFYLYQCNPWGDPNNPWNPIQCKDSNNTSERTELYPPISFTIQIGAEAQIQISGLEDMIITSNTSSDIDAEQSFCVYTSGGVGFNLRAESAHGNGNFVLRGQAGIDTINYELQVQSLSPPLATTWLQEGVTATGGLWHGSNRENCADGENMLLNVHIPANGLVDPADSQYSDTLTLTVEIE</sequence>
<feature type="signal peptide" evidence="1">
    <location>
        <begin position="1"/>
        <end position="18"/>
    </location>
</feature>
<reference evidence="3" key="1">
    <citation type="submission" date="2016-03" db="EMBL/GenBank/DDBJ databases">
        <authorList>
            <person name="Lee Y.-S."/>
            <person name="Choi Y.-L."/>
        </authorList>
    </citation>
    <scope>NUCLEOTIDE SEQUENCE [LARGE SCALE GENOMIC DNA]</scope>
    <source>
        <strain evidence="3">DAU221</strain>
    </source>
</reference>
<accession>A0A143HN46</accession>
<dbReference type="KEGG" id="mthd:A3224_11740"/>
<gene>
    <name evidence="2" type="ORF">A3224_11740</name>
</gene>
<evidence type="ECO:0000256" key="1">
    <source>
        <dbReference type="SAM" id="SignalP"/>
    </source>
</evidence>
<feature type="chain" id="PRO_5007509452" description="Spore coat protein U (SCPU) domain-containing protein" evidence="1">
    <location>
        <begin position="19"/>
        <end position="347"/>
    </location>
</feature>